<name>A0A9P5XCU9_9AGAR</name>
<evidence type="ECO:0000313" key="4">
    <source>
        <dbReference type="Proteomes" id="UP000807342"/>
    </source>
</evidence>
<dbReference type="GO" id="GO:0005777">
    <property type="term" value="C:peroxisome"/>
    <property type="evidence" value="ECO:0007669"/>
    <property type="project" value="InterPro"/>
</dbReference>
<dbReference type="Pfam" id="PF01936">
    <property type="entry name" value="NYN"/>
    <property type="match status" value="1"/>
</dbReference>
<evidence type="ECO:0000259" key="2">
    <source>
        <dbReference type="Pfam" id="PF01936"/>
    </source>
</evidence>
<dbReference type="InterPro" id="IPR024768">
    <property type="entry name" value="Marf1"/>
</dbReference>
<comment type="caution">
    <text evidence="3">The sequence shown here is derived from an EMBL/GenBank/DDBJ whole genome shotgun (WGS) entry which is preliminary data.</text>
</comment>
<dbReference type="Proteomes" id="UP000807342">
    <property type="component" value="Unassembled WGS sequence"/>
</dbReference>
<feature type="region of interest" description="Disordered" evidence="1">
    <location>
        <begin position="204"/>
        <end position="223"/>
    </location>
</feature>
<feature type="region of interest" description="Disordered" evidence="1">
    <location>
        <begin position="234"/>
        <end position="398"/>
    </location>
</feature>
<dbReference type="PANTHER" id="PTHR14379:SF3">
    <property type="entry name" value="MEIOSIS REGULATOR AND MRNA STABILITY FACTOR 1"/>
    <property type="match status" value="1"/>
</dbReference>
<accession>A0A9P5XCU9</accession>
<gene>
    <name evidence="3" type="ORF">P691DRAFT_800919</name>
</gene>
<feature type="compositionally biased region" description="Low complexity" evidence="1">
    <location>
        <begin position="234"/>
        <end position="262"/>
    </location>
</feature>
<evidence type="ECO:0000313" key="3">
    <source>
        <dbReference type="EMBL" id="KAF9448350.1"/>
    </source>
</evidence>
<protein>
    <recommendedName>
        <fullName evidence="2">NYN domain-containing protein</fullName>
    </recommendedName>
</protein>
<dbReference type="PANTHER" id="PTHR14379">
    <property type="entry name" value="LIMKAIN B LKAP"/>
    <property type="match status" value="1"/>
</dbReference>
<dbReference type="GO" id="GO:1905762">
    <property type="term" value="F:CCR4-NOT complex binding"/>
    <property type="evidence" value="ECO:0007669"/>
    <property type="project" value="TreeGrafter"/>
</dbReference>
<reference evidence="3" key="1">
    <citation type="submission" date="2020-11" db="EMBL/GenBank/DDBJ databases">
        <authorList>
            <consortium name="DOE Joint Genome Institute"/>
            <person name="Ahrendt S."/>
            <person name="Riley R."/>
            <person name="Andreopoulos W."/>
            <person name="Labutti K."/>
            <person name="Pangilinan J."/>
            <person name="Ruiz-Duenas F.J."/>
            <person name="Barrasa J.M."/>
            <person name="Sanchez-Garcia M."/>
            <person name="Camarero S."/>
            <person name="Miyauchi S."/>
            <person name="Serrano A."/>
            <person name="Linde D."/>
            <person name="Babiker R."/>
            <person name="Drula E."/>
            <person name="Ayuso-Fernandez I."/>
            <person name="Pacheco R."/>
            <person name="Padilla G."/>
            <person name="Ferreira P."/>
            <person name="Barriuso J."/>
            <person name="Kellner H."/>
            <person name="Castanera R."/>
            <person name="Alfaro M."/>
            <person name="Ramirez L."/>
            <person name="Pisabarro A.G."/>
            <person name="Kuo A."/>
            <person name="Tritt A."/>
            <person name="Lipzen A."/>
            <person name="He G."/>
            <person name="Yan M."/>
            <person name="Ng V."/>
            <person name="Cullen D."/>
            <person name="Martin F."/>
            <person name="Rosso M.-N."/>
            <person name="Henrissat B."/>
            <person name="Hibbett D."/>
            <person name="Martinez A.T."/>
            <person name="Grigoriev I.V."/>
        </authorList>
    </citation>
    <scope>NUCLEOTIDE SEQUENCE</scope>
    <source>
        <strain evidence="3">MF-IS2</strain>
    </source>
</reference>
<organism evidence="3 4">
    <name type="scientific">Macrolepiota fuliginosa MF-IS2</name>
    <dbReference type="NCBI Taxonomy" id="1400762"/>
    <lineage>
        <taxon>Eukaryota</taxon>
        <taxon>Fungi</taxon>
        <taxon>Dikarya</taxon>
        <taxon>Basidiomycota</taxon>
        <taxon>Agaricomycotina</taxon>
        <taxon>Agaricomycetes</taxon>
        <taxon>Agaricomycetidae</taxon>
        <taxon>Agaricales</taxon>
        <taxon>Agaricineae</taxon>
        <taxon>Agaricaceae</taxon>
        <taxon>Macrolepiota</taxon>
    </lineage>
</organism>
<dbReference type="GO" id="GO:0010468">
    <property type="term" value="P:regulation of gene expression"/>
    <property type="evidence" value="ECO:0007669"/>
    <property type="project" value="InterPro"/>
</dbReference>
<feature type="compositionally biased region" description="Low complexity" evidence="1">
    <location>
        <begin position="209"/>
        <end position="223"/>
    </location>
</feature>
<feature type="domain" description="NYN" evidence="2">
    <location>
        <begin position="5"/>
        <end position="144"/>
    </location>
</feature>
<dbReference type="EMBL" id="MU151164">
    <property type="protein sequence ID" value="KAF9448350.1"/>
    <property type="molecule type" value="Genomic_DNA"/>
</dbReference>
<dbReference type="AlphaFoldDB" id="A0A9P5XCU9"/>
<dbReference type="OrthoDB" id="549353at2759"/>
<dbReference type="InterPro" id="IPR021139">
    <property type="entry name" value="NYN"/>
</dbReference>
<proteinExistence type="predicted"/>
<feature type="region of interest" description="Disordered" evidence="1">
    <location>
        <begin position="175"/>
        <end position="199"/>
    </location>
</feature>
<dbReference type="GO" id="GO:0004540">
    <property type="term" value="F:RNA nuclease activity"/>
    <property type="evidence" value="ECO:0007669"/>
    <property type="project" value="InterPro"/>
</dbReference>
<keyword evidence="4" id="KW-1185">Reference proteome</keyword>
<feature type="compositionally biased region" description="Basic and acidic residues" evidence="1">
    <location>
        <begin position="344"/>
        <end position="357"/>
    </location>
</feature>
<sequence length="471" mass="50962">MHQPKIKVFWDLVSCPPPAVYASPWEVLKDVRLFTSNFGVVTSIKAYWDRNKAQHADARAEIFRDTMPSVGVNLVDCSTMQGYAGDALTKMLTVDVVISAMDDPVNTDTLENDIIMIISGDKSVLYPISLLMFRNYTTFLAVPDESNNVQPFQATRVFNWHRDVLGYKFNLSPEPTSVPVAESPNPEERGWTANGTHVPQLNLDTTTMSVSPSNPSAAGSAPSVYMGSAKPVTTVTTPAATPKSKARSVSASEPPASRAPSALNPRSPASGNFGVAPDEDTSSGPNSSTSGSLSPLSHQPEVSRSPEPEEDIVDDWGAASNWDAGNPSGGWEMNPTSWASEPPPKPKIEPKKAEAKAKPPAPKARQSRTRTRAPAWESRSTTSEATRTESEIMPDPPMSAFDPLLQVLRESEEGSVRRSQIGELLARAKPGLYETAGVRGLSEYLSVAAKKNLIVLCGIDNYQRVKLKGRK</sequence>
<feature type="compositionally biased region" description="Low complexity" evidence="1">
    <location>
        <begin position="282"/>
        <end position="297"/>
    </location>
</feature>
<evidence type="ECO:0000256" key="1">
    <source>
        <dbReference type="SAM" id="MobiDB-lite"/>
    </source>
</evidence>